<evidence type="ECO:0000256" key="1">
    <source>
        <dbReference type="SAM" id="Phobius"/>
    </source>
</evidence>
<proteinExistence type="predicted"/>
<protein>
    <recommendedName>
        <fullName evidence="2">VanZ-like domain-containing protein</fullName>
    </recommendedName>
</protein>
<reference evidence="3 4" key="1">
    <citation type="submission" date="2020-07" db="EMBL/GenBank/DDBJ databases">
        <title>Sequencing the genomes of 1000 actinobacteria strains.</title>
        <authorList>
            <person name="Klenk H.-P."/>
        </authorList>
    </citation>
    <scope>NUCLEOTIDE SEQUENCE [LARGE SCALE GENOMIC DNA]</scope>
    <source>
        <strain evidence="3 4">DSM 26487</strain>
    </source>
</reference>
<keyword evidence="1" id="KW-0812">Transmembrane</keyword>
<feature type="domain" description="VanZ-like" evidence="2">
    <location>
        <begin position="77"/>
        <end position="167"/>
    </location>
</feature>
<feature type="transmembrane region" description="Helical" evidence="1">
    <location>
        <begin position="54"/>
        <end position="74"/>
    </location>
</feature>
<dbReference type="InterPro" id="IPR006976">
    <property type="entry name" value="VanZ-like"/>
</dbReference>
<feature type="transmembrane region" description="Helical" evidence="1">
    <location>
        <begin position="12"/>
        <end position="34"/>
    </location>
</feature>
<dbReference type="EMBL" id="JACBZR010000001">
    <property type="protein sequence ID" value="NYI76894.1"/>
    <property type="molecule type" value="Genomic_DNA"/>
</dbReference>
<dbReference type="Pfam" id="PF04892">
    <property type="entry name" value="VanZ"/>
    <property type="match status" value="1"/>
</dbReference>
<name>A0A7Z0IRD5_9ACTN</name>
<keyword evidence="1" id="KW-0472">Membrane</keyword>
<dbReference type="Proteomes" id="UP000564496">
    <property type="component" value="Unassembled WGS sequence"/>
</dbReference>
<evidence type="ECO:0000313" key="4">
    <source>
        <dbReference type="Proteomes" id="UP000564496"/>
    </source>
</evidence>
<keyword evidence="1" id="KW-1133">Transmembrane helix</keyword>
<dbReference type="AlphaFoldDB" id="A0A7Z0IRD5"/>
<accession>A0A7Z0IRD5</accession>
<sequence length="190" mass="19878">MMNESGSLTFMGIALLTILALPVAMAAVPLLALLRRGFGLAPGRAWRTSLAEVAIVYGTVPFVLLTMVPGPMAGQVDGSVSLVPLEDLPTMTPIGVVGNLLIFAAAGFFGPIRFRVLRSVGRVLVLGIAGSVTIETLQHTLRLDRVSSIDDVLLNAGGATVAAILSWPWWRQCTATAPSTANSNGLVRSV</sequence>
<keyword evidence="4" id="KW-1185">Reference proteome</keyword>
<evidence type="ECO:0000259" key="2">
    <source>
        <dbReference type="Pfam" id="PF04892"/>
    </source>
</evidence>
<organism evidence="3 4">
    <name type="scientific">Nocardioides panzhihuensis</name>
    <dbReference type="NCBI Taxonomy" id="860243"/>
    <lineage>
        <taxon>Bacteria</taxon>
        <taxon>Bacillati</taxon>
        <taxon>Actinomycetota</taxon>
        <taxon>Actinomycetes</taxon>
        <taxon>Propionibacteriales</taxon>
        <taxon>Nocardioidaceae</taxon>
        <taxon>Nocardioides</taxon>
    </lineage>
</organism>
<gene>
    <name evidence="3" type="ORF">BJ988_001542</name>
</gene>
<dbReference type="RefSeq" id="WP_179657495.1">
    <property type="nucleotide sequence ID" value="NZ_JACBZR010000001.1"/>
</dbReference>
<evidence type="ECO:0000313" key="3">
    <source>
        <dbReference type="EMBL" id="NYI76894.1"/>
    </source>
</evidence>
<feature type="transmembrane region" description="Helical" evidence="1">
    <location>
        <begin position="94"/>
        <end position="112"/>
    </location>
</feature>
<comment type="caution">
    <text evidence="3">The sequence shown here is derived from an EMBL/GenBank/DDBJ whole genome shotgun (WGS) entry which is preliminary data.</text>
</comment>